<name>A0A9P3G5K0_9APHY</name>
<gene>
    <name evidence="1" type="ORF">PsYK624_043180</name>
</gene>
<evidence type="ECO:0000313" key="2">
    <source>
        <dbReference type="Proteomes" id="UP000703269"/>
    </source>
</evidence>
<dbReference type="AlphaFoldDB" id="A0A9P3G5K0"/>
<organism evidence="1 2">
    <name type="scientific">Phanerochaete sordida</name>
    <dbReference type="NCBI Taxonomy" id="48140"/>
    <lineage>
        <taxon>Eukaryota</taxon>
        <taxon>Fungi</taxon>
        <taxon>Dikarya</taxon>
        <taxon>Basidiomycota</taxon>
        <taxon>Agaricomycotina</taxon>
        <taxon>Agaricomycetes</taxon>
        <taxon>Polyporales</taxon>
        <taxon>Phanerochaetaceae</taxon>
        <taxon>Phanerochaete</taxon>
    </lineage>
</organism>
<comment type="caution">
    <text evidence="1">The sequence shown here is derived from an EMBL/GenBank/DDBJ whole genome shotgun (WGS) entry which is preliminary data.</text>
</comment>
<protein>
    <submittedName>
        <fullName evidence="1">Uncharacterized protein</fullName>
    </submittedName>
</protein>
<accession>A0A9P3G5K0</accession>
<dbReference type="EMBL" id="BPQB01000008">
    <property type="protein sequence ID" value="GJE88235.1"/>
    <property type="molecule type" value="Genomic_DNA"/>
</dbReference>
<reference evidence="1 2" key="1">
    <citation type="submission" date="2021-08" db="EMBL/GenBank/DDBJ databases">
        <title>Draft Genome Sequence of Phanerochaete sordida strain YK-624.</title>
        <authorList>
            <person name="Mori T."/>
            <person name="Dohra H."/>
            <person name="Suzuki T."/>
            <person name="Kawagishi H."/>
            <person name="Hirai H."/>
        </authorList>
    </citation>
    <scope>NUCLEOTIDE SEQUENCE [LARGE SCALE GENOMIC DNA]</scope>
    <source>
        <strain evidence="1 2">YK-624</strain>
    </source>
</reference>
<proteinExistence type="predicted"/>
<sequence>MLRPDQSPCLAAGQTLEVRVQLCALQHEPPRNTPGKPTVKILYTPLPSRRGPLPAREFNGHGVASDDVHEVELRCRAGRKATSWAASCARRERAGCMAMPEHAASEDVFGDMHVAADQDPFADPEPSFESPIRARTLPQEGENIDFGKHILSDVQVVTMG</sequence>
<evidence type="ECO:0000313" key="1">
    <source>
        <dbReference type="EMBL" id="GJE88235.1"/>
    </source>
</evidence>
<dbReference type="Proteomes" id="UP000703269">
    <property type="component" value="Unassembled WGS sequence"/>
</dbReference>
<keyword evidence="2" id="KW-1185">Reference proteome</keyword>